<dbReference type="PANTHER" id="PTHR38788:SF3">
    <property type="entry name" value="CLR5 DOMAIN-CONTAINING PROTEIN"/>
    <property type="match status" value="1"/>
</dbReference>
<dbReference type="Pfam" id="PF14420">
    <property type="entry name" value="Clr5"/>
    <property type="match status" value="1"/>
</dbReference>
<dbReference type="PANTHER" id="PTHR38788">
    <property type="entry name" value="CLR5 DOMAIN-CONTAINING PROTEIN"/>
    <property type="match status" value="1"/>
</dbReference>
<dbReference type="InterPro" id="IPR025676">
    <property type="entry name" value="Clr5_dom"/>
</dbReference>
<feature type="compositionally biased region" description="Low complexity" evidence="1">
    <location>
        <begin position="164"/>
        <end position="175"/>
    </location>
</feature>
<feature type="region of interest" description="Disordered" evidence="1">
    <location>
        <begin position="160"/>
        <end position="192"/>
    </location>
</feature>
<sequence length="394" mass="44618">MDIANVLPHSEDDKFLNVPYEKRWEHLRPVIVQLYLGSYGPNGKSMTIGQVAAFMRDNYAFHGAESQYRRWFRQWGVRKRTLTSEKNDIVHALGRRPGPETSTSSVKFAHHDFDKAVDKKQMKRYLNDQIRHHTAESMSPGILSSWNLPYAAYSKAFGKRQDQPSPFATTSATPPYLTIRSPESTTPGRQAAGLSPTMQLVRQKAAQDRSSPLLQGRYKELWASCGREDRAAVTDYLHDFYIHSFVTAKYWGRGPREWTPGMISALTLGSFAVASPMSITAAASPFESRSPSDTLDAPTQLCRWSIHVQNIDYTPVLEISPRNEEHMFDVHDPGLWDEWGQEEIDDPSMSFAKTMRESVLLSTFSHTPPEDLPISIQSISQSVQQDPNQLRVDA</sequence>
<accession>A0ABQ0GIS0</accession>
<dbReference type="Proteomes" id="UP001628179">
    <property type="component" value="Unassembled WGS sequence"/>
</dbReference>
<evidence type="ECO:0000313" key="3">
    <source>
        <dbReference type="EMBL" id="GAB1317651.1"/>
    </source>
</evidence>
<evidence type="ECO:0000313" key="4">
    <source>
        <dbReference type="Proteomes" id="UP001628179"/>
    </source>
</evidence>
<protein>
    <recommendedName>
        <fullName evidence="2">Clr5 domain-containing protein</fullName>
    </recommendedName>
</protein>
<name>A0ABQ0GIS0_9PEZI</name>
<dbReference type="GeneID" id="98178604"/>
<dbReference type="EMBL" id="BAAFSV010000004">
    <property type="protein sequence ID" value="GAB1317651.1"/>
    <property type="molecule type" value="Genomic_DNA"/>
</dbReference>
<evidence type="ECO:0000256" key="1">
    <source>
        <dbReference type="SAM" id="MobiDB-lite"/>
    </source>
</evidence>
<dbReference type="RefSeq" id="XP_070919382.1">
    <property type="nucleotide sequence ID" value="XM_071063281.1"/>
</dbReference>
<keyword evidence="4" id="KW-1185">Reference proteome</keyword>
<gene>
    <name evidence="3" type="ORF">MFIFM68171_07861</name>
</gene>
<proteinExistence type="predicted"/>
<organism evidence="3 4">
    <name type="scientific">Madurella fahalii</name>
    <dbReference type="NCBI Taxonomy" id="1157608"/>
    <lineage>
        <taxon>Eukaryota</taxon>
        <taxon>Fungi</taxon>
        <taxon>Dikarya</taxon>
        <taxon>Ascomycota</taxon>
        <taxon>Pezizomycotina</taxon>
        <taxon>Sordariomycetes</taxon>
        <taxon>Sordariomycetidae</taxon>
        <taxon>Sordariales</taxon>
        <taxon>Sordariales incertae sedis</taxon>
        <taxon>Madurella</taxon>
    </lineage>
</organism>
<evidence type="ECO:0000259" key="2">
    <source>
        <dbReference type="Pfam" id="PF14420"/>
    </source>
</evidence>
<reference evidence="3 4" key="1">
    <citation type="submission" date="2024-09" db="EMBL/GenBank/DDBJ databases">
        <title>Itraconazole resistance in Madurella fahalii resulting from another homologue of gene encoding cytochrome P450 14-alpha sterol demethylase (CYP51).</title>
        <authorList>
            <person name="Yoshioka I."/>
            <person name="Fahal A.H."/>
            <person name="Kaneko S."/>
            <person name="Yaguchi T."/>
        </authorList>
    </citation>
    <scope>NUCLEOTIDE SEQUENCE [LARGE SCALE GENOMIC DNA]</scope>
    <source>
        <strain evidence="3 4">IFM 68171</strain>
    </source>
</reference>
<feature type="domain" description="Clr5" evidence="2">
    <location>
        <begin position="21"/>
        <end position="79"/>
    </location>
</feature>
<comment type="caution">
    <text evidence="3">The sequence shown here is derived from an EMBL/GenBank/DDBJ whole genome shotgun (WGS) entry which is preliminary data.</text>
</comment>